<dbReference type="SUPFAM" id="SSF52172">
    <property type="entry name" value="CheY-like"/>
    <property type="match status" value="1"/>
</dbReference>
<evidence type="ECO:0000256" key="2">
    <source>
        <dbReference type="ARBA" id="ARBA00022553"/>
    </source>
</evidence>
<dbReference type="PROSITE" id="PS50921">
    <property type="entry name" value="ANTAR"/>
    <property type="match status" value="1"/>
</dbReference>
<dbReference type="InterPro" id="IPR011006">
    <property type="entry name" value="CheY-like_superfamily"/>
</dbReference>
<dbReference type="PROSITE" id="PS50110">
    <property type="entry name" value="RESPONSE_REGULATORY"/>
    <property type="match status" value="1"/>
</dbReference>
<dbReference type="InterPro" id="IPR005561">
    <property type="entry name" value="ANTAR"/>
</dbReference>
<dbReference type="PANTHER" id="PTHR48111">
    <property type="entry name" value="REGULATOR OF RPOS"/>
    <property type="match status" value="1"/>
</dbReference>
<dbReference type="RefSeq" id="WP_044926672.1">
    <property type="nucleotide sequence ID" value="NZ_QVIA01000012.1"/>
</dbReference>
<dbReference type="Gene3D" id="3.40.50.2300">
    <property type="match status" value="1"/>
</dbReference>
<dbReference type="InterPro" id="IPR001789">
    <property type="entry name" value="Sig_transdc_resp-reg_receiver"/>
</dbReference>
<evidence type="ECO:0000256" key="5">
    <source>
        <dbReference type="ARBA" id="ARBA00023125"/>
    </source>
</evidence>
<evidence type="ECO:0000313" key="11">
    <source>
        <dbReference type="EMBL" id="RGC31614.1"/>
    </source>
</evidence>
<reference evidence="11 12" key="1">
    <citation type="submission" date="2018-08" db="EMBL/GenBank/DDBJ databases">
        <title>A genome reference for cultivated species of the human gut microbiota.</title>
        <authorList>
            <person name="Zou Y."/>
            <person name="Xue W."/>
            <person name="Luo G."/>
        </authorList>
    </citation>
    <scope>NUCLEOTIDE SEQUENCE [LARGE SCALE GENOMIC DNA]</scope>
    <source>
        <strain evidence="11 12">AF19-21</strain>
    </source>
</reference>
<dbReference type="Gene3D" id="1.10.10.10">
    <property type="entry name" value="Winged helix-like DNA-binding domain superfamily/Winged helix DNA-binding domain"/>
    <property type="match status" value="1"/>
</dbReference>
<evidence type="ECO:0000259" key="10">
    <source>
        <dbReference type="PROSITE" id="PS50921"/>
    </source>
</evidence>
<dbReference type="SMART" id="SM01012">
    <property type="entry name" value="ANTAR"/>
    <property type="match status" value="1"/>
</dbReference>
<dbReference type="GO" id="GO:0003723">
    <property type="term" value="F:RNA binding"/>
    <property type="evidence" value="ECO:0007669"/>
    <property type="project" value="InterPro"/>
</dbReference>
<organism evidence="11 12">
    <name type="scientific">Hungatella hathewayi</name>
    <dbReference type="NCBI Taxonomy" id="154046"/>
    <lineage>
        <taxon>Bacteria</taxon>
        <taxon>Bacillati</taxon>
        <taxon>Bacillota</taxon>
        <taxon>Clostridia</taxon>
        <taxon>Lachnospirales</taxon>
        <taxon>Lachnospiraceae</taxon>
        <taxon>Hungatella</taxon>
    </lineage>
</organism>
<evidence type="ECO:0000256" key="4">
    <source>
        <dbReference type="ARBA" id="ARBA00023015"/>
    </source>
</evidence>
<keyword evidence="2 8" id="KW-0597">Phosphoprotein</keyword>
<dbReference type="GO" id="GO:0032993">
    <property type="term" value="C:protein-DNA complex"/>
    <property type="evidence" value="ECO:0007669"/>
    <property type="project" value="TreeGrafter"/>
</dbReference>
<gene>
    <name evidence="11" type="ORF">DWX41_12460</name>
</gene>
<evidence type="ECO:0000256" key="8">
    <source>
        <dbReference type="PROSITE-ProRule" id="PRU00169"/>
    </source>
</evidence>
<evidence type="ECO:0000313" key="12">
    <source>
        <dbReference type="Proteomes" id="UP000261111"/>
    </source>
</evidence>
<evidence type="ECO:0000256" key="1">
    <source>
        <dbReference type="ARBA" id="ARBA00018672"/>
    </source>
</evidence>
<proteinExistence type="predicted"/>
<sequence length="193" mass="21924">MEERLNVLVVEDEGIVSAGIVCCVQELGHTVTGQAFSGTEAIEQARQSKIDIILMDINLPDMTGIEALKEISRIKKIPCIFITGYSDRKLITEANSLNTTYGYLIKPVNQNELAAAIEISIKRSDERKELESSMKNAEQALQNRKLVERAKGLLMDNFRMKEGEAMRYIQKRSRDENKKIQIVARDVIEFFEK</sequence>
<dbReference type="GO" id="GO:0000976">
    <property type="term" value="F:transcription cis-regulatory region binding"/>
    <property type="evidence" value="ECO:0007669"/>
    <property type="project" value="TreeGrafter"/>
</dbReference>
<dbReference type="AlphaFoldDB" id="A0A3E2WVF0"/>
<keyword evidence="4" id="KW-0805">Transcription regulation</keyword>
<comment type="function">
    <text evidence="7">May play the central regulatory role in sporulation. It may be an element of the effector pathway responsible for the activation of sporulation genes in response to nutritional stress. Spo0A may act in concert with spo0H (a sigma factor) to control the expression of some genes that are critical to the sporulation process.</text>
</comment>
<dbReference type="PANTHER" id="PTHR48111:SF1">
    <property type="entry name" value="TWO-COMPONENT RESPONSE REGULATOR ORR33"/>
    <property type="match status" value="1"/>
</dbReference>
<feature type="domain" description="ANTAR" evidence="10">
    <location>
        <begin position="127"/>
        <end position="188"/>
    </location>
</feature>
<dbReference type="PIRSF" id="PIRSF036382">
    <property type="entry name" value="RR_antiterm"/>
    <property type="match status" value="1"/>
</dbReference>
<dbReference type="Pfam" id="PF00072">
    <property type="entry name" value="Response_reg"/>
    <property type="match status" value="1"/>
</dbReference>
<dbReference type="Proteomes" id="UP000261111">
    <property type="component" value="Unassembled WGS sequence"/>
</dbReference>
<comment type="caution">
    <text evidence="11">The sequence shown here is derived from an EMBL/GenBank/DDBJ whole genome shotgun (WGS) entry which is preliminary data.</text>
</comment>
<protein>
    <recommendedName>
        <fullName evidence="1">Stage 0 sporulation protein A homolog</fullName>
    </recommendedName>
</protein>
<dbReference type="InterPro" id="IPR008327">
    <property type="entry name" value="Sig_transdc_resp-reg_antiterm"/>
</dbReference>
<name>A0A3E2WVF0_9FIRM</name>
<dbReference type="GO" id="GO:0006355">
    <property type="term" value="P:regulation of DNA-templated transcription"/>
    <property type="evidence" value="ECO:0007669"/>
    <property type="project" value="TreeGrafter"/>
</dbReference>
<dbReference type="Pfam" id="PF03861">
    <property type="entry name" value="ANTAR"/>
    <property type="match status" value="1"/>
</dbReference>
<dbReference type="EMBL" id="QVIA01000012">
    <property type="protein sequence ID" value="RGC31614.1"/>
    <property type="molecule type" value="Genomic_DNA"/>
</dbReference>
<dbReference type="GO" id="GO:0005829">
    <property type="term" value="C:cytosol"/>
    <property type="evidence" value="ECO:0007669"/>
    <property type="project" value="TreeGrafter"/>
</dbReference>
<keyword evidence="3" id="KW-0902">Two-component regulatory system</keyword>
<evidence type="ECO:0000256" key="6">
    <source>
        <dbReference type="ARBA" id="ARBA00023163"/>
    </source>
</evidence>
<feature type="domain" description="Response regulatory" evidence="9">
    <location>
        <begin position="6"/>
        <end position="121"/>
    </location>
</feature>
<evidence type="ECO:0000256" key="7">
    <source>
        <dbReference type="ARBA" id="ARBA00024867"/>
    </source>
</evidence>
<keyword evidence="6" id="KW-0804">Transcription</keyword>
<accession>A0A3E2WVF0</accession>
<dbReference type="InterPro" id="IPR036388">
    <property type="entry name" value="WH-like_DNA-bd_sf"/>
</dbReference>
<evidence type="ECO:0000259" key="9">
    <source>
        <dbReference type="PROSITE" id="PS50110"/>
    </source>
</evidence>
<dbReference type="CDD" id="cd17534">
    <property type="entry name" value="REC_DC-like"/>
    <property type="match status" value="1"/>
</dbReference>
<feature type="modified residue" description="4-aspartylphosphate" evidence="8">
    <location>
        <position position="56"/>
    </location>
</feature>
<dbReference type="GO" id="GO:0000156">
    <property type="term" value="F:phosphorelay response regulator activity"/>
    <property type="evidence" value="ECO:0007669"/>
    <property type="project" value="TreeGrafter"/>
</dbReference>
<keyword evidence="5" id="KW-0238">DNA-binding</keyword>
<dbReference type="SMART" id="SM00448">
    <property type="entry name" value="REC"/>
    <property type="match status" value="1"/>
</dbReference>
<dbReference type="GeneID" id="93333541"/>
<dbReference type="InterPro" id="IPR039420">
    <property type="entry name" value="WalR-like"/>
</dbReference>
<evidence type="ECO:0000256" key="3">
    <source>
        <dbReference type="ARBA" id="ARBA00023012"/>
    </source>
</evidence>